<accession>A0AAW9QLG6</accession>
<comment type="caution">
    <text evidence="2">The sequence shown here is derived from an EMBL/GenBank/DDBJ whole genome shotgun (WGS) entry which is preliminary data.</text>
</comment>
<gene>
    <name evidence="2" type="ORF">V0288_12490</name>
</gene>
<evidence type="ECO:0000259" key="1">
    <source>
        <dbReference type="Pfam" id="PF00561"/>
    </source>
</evidence>
<keyword evidence="3" id="KW-1185">Reference proteome</keyword>
<evidence type="ECO:0000313" key="2">
    <source>
        <dbReference type="EMBL" id="MEG3437938.1"/>
    </source>
</evidence>
<feature type="domain" description="AB hydrolase-1" evidence="1">
    <location>
        <begin position="42"/>
        <end position="285"/>
    </location>
</feature>
<dbReference type="AlphaFoldDB" id="A0AAW9QLG6"/>
<dbReference type="PRINTS" id="PR00111">
    <property type="entry name" value="ABHYDROLASE"/>
</dbReference>
<dbReference type="PRINTS" id="PR00412">
    <property type="entry name" value="EPOXHYDRLASE"/>
</dbReference>
<dbReference type="EMBL" id="JBAFSM010000021">
    <property type="protein sequence ID" value="MEG3437938.1"/>
    <property type="molecule type" value="Genomic_DNA"/>
</dbReference>
<dbReference type="PANTHER" id="PTHR46438:SF2">
    <property type="entry name" value="ALPHA_BETA-HYDROLASES SUPERFAMILY PROTEIN"/>
    <property type="match status" value="1"/>
</dbReference>
<keyword evidence="2" id="KW-0378">Hydrolase</keyword>
<dbReference type="Pfam" id="PF00561">
    <property type="entry name" value="Abhydrolase_1"/>
    <property type="match status" value="1"/>
</dbReference>
<dbReference type="Proteomes" id="UP001328733">
    <property type="component" value="Unassembled WGS sequence"/>
</dbReference>
<evidence type="ECO:0000313" key="3">
    <source>
        <dbReference type="Proteomes" id="UP001328733"/>
    </source>
</evidence>
<dbReference type="Gene3D" id="3.40.50.1820">
    <property type="entry name" value="alpha/beta hydrolase"/>
    <property type="match status" value="1"/>
</dbReference>
<dbReference type="GO" id="GO:0016787">
    <property type="term" value="F:hydrolase activity"/>
    <property type="evidence" value="ECO:0007669"/>
    <property type="project" value="UniProtKB-KW"/>
</dbReference>
<reference evidence="2 3" key="1">
    <citation type="submission" date="2024-01" db="EMBL/GenBank/DDBJ databases">
        <title>Genomic insights into the taxonomy and metabolism of the cyanobacterium Pannus brasiliensis CCIBt3594.</title>
        <authorList>
            <person name="Machado M."/>
            <person name="Botero N.B."/>
            <person name="Andreote A.P.D."/>
            <person name="Feitosa A.M.T."/>
            <person name="Popin R."/>
            <person name="Sivonen K."/>
            <person name="Fiore M.F."/>
        </authorList>
    </citation>
    <scope>NUCLEOTIDE SEQUENCE [LARGE SCALE GENOMIC DNA]</scope>
    <source>
        <strain evidence="2 3">CCIBt3594</strain>
    </source>
</reference>
<dbReference type="PANTHER" id="PTHR46438">
    <property type="entry name" value="ALPHA/BETA-HYDROLASES SUPERFAMILY PROTEIN"/>
    <property type="match status" value="1"/>
</dbReference>
<dbReference type="InterPro" id="IPR000639">
    <property type="entry name" value="Epox_hydrolase-like"/>
</dbReference>
<dbReference type="InterPro" id="IPR000073">
    <property type="entry name" value="AB_hydrolase_1"/>
</dbReference>
<proteinExistence type="predicted"/>
<organism evidence="2 3">
    <name type="scientific">Pannus brasiliensis CCIBt3594</name>
    <dbReference type="NCBI Taxonomy" id="1427578"/>
    <lineage>
        <taxon>Bacteria</taxon>
        <taxon>Bacillati</taxon>
        <taxon>Cyanobacteriota</taxon>
        <taxon>Cyanophyceae</taxon>
        <taxon>Oscillatoriophycideae</taxon>
        <taxon>Chroococcales</taxon>
        <taxon>Microcystaceae</taxon>
        <taxon>Pannus</taxon>
    </lineage>
</organism>
<dbReference type="RefSeq" id="WP_332865420.1">
    <property type="nucleotide sequence ID" value="NZ_JBAFSM010000021.1"/>
</dbReference>
<protein>
    <submittedName>
        <fullName evidence="2">Alpha/beta fold hydrolase</fullName>
    </submittedName>
</protein>
<sequence length="304" mass="35056">MIDSPPWQERVGYQRDWVWRGWQTRFSFMPAKTDEKNENPPAILIHGFGAAIEHWRHNIPVLSQDRRVYAIDLLGFGASRKARVPYTTSVWVEQVHDFWKTFINRPVVLVGNSIGSLVCMTLAGKYPEMVAGLVMLSLPDVTRRREMIPPWLLNIVTPIEKLFTAPWLLKPIFYYLRRPEVLRKWTGIAYEDKKAVTDELIQIIGRPPLDEGADDAFVSLAQAVNYPEYCPPAKAILPQLEIPILLCWGHQDRMIPVELAAGFVKLNPKIQYVEFDRAGHCLQDECPDRFNPVLVKWLRETVDP</sequence>
<dbReference type="InterPro" id="IPR029058">
    <property type="entry name" value="AB_hydrolase_fold"/>
</dbReference>
<name>A0AAW9QLG6_9CHRO</name>
<dbReference type="SUPFAM" id="SSF53474">
    <property type="entry name" value="alpha/beta-Hydrolases"/>
    <property type="match status" value="1"/>
</dbReference>